<evidence type="ECO:0000256" key="3">
    <source>
        <dbReference type="ARBA" id="ARBA00021529"/>
    </source>
</evidence>
<dbReference type="Pfam" id="PF04821">
    <property type="entry name" value="TIMELESS"/>
    <property type="match status" value="1"/>
</dbReference>
<dbReference type="EMBL" id="BIMX01000024">
    <property type="protein sequence ID" value="GCF00954.1"/>
    <property type="molecule type" value="Genomic_DNA"/>
</dbReference>
<feature type="compositionally biased region" description="Polar residues" evidence="10">
    <location>
        <begin position="1165"/>
        <end position="1186"/>
    </location>
</feature>
<name>A0A4C2EAT4_9SACH</name>
<dbReference type="GO" id="GO:0043111">
    <property type="term" value="P:replication fork arrest"/>
    <property type="evidence" value="ECO:0007669"/>
    <property type="project" value="TreeGrafter"/>
</dbReference>
<dbReference type="GO" id="GO:0006281">
    <property type="term" value="P:DNA repair"/>
    <property type="evidence" value="ECO:0007669"/>
    <property type="project" value="UniProtKB-KW"/>
</dbReference>
<keyword evidence="13" id="KW-1185">Reference proteome</keyword>
<dbReference type="PANTHER" id="PTHR22940">
    <property type="entry name" value="TIMEOUT/TIMELESS-2"/>
    <property type="match status" value="1"/>
</dbReference>
<accession>A0A4C2EAT4</accession>
<keyword evidence="8" id="KW-0469">Meiosis</keyword>
<gene>
    <name evidence="12" type="primary">TOF1</name>
    <name evidence="12" type="ORF">ZYGM_001735</name>
</gene>
<dbReference type="GO" id="GO:0016853">
    <property type="term" value="F:isomerase activity"/>
    <property type="evidence" value="ECO:0007669"/>
    <property type="project" value="UniProtKB-KW"/>
</dbReference>
<dbReference type="Proteomes" id="UP000301737">
    <property type="component" value="Unassembled WGS sequence"/>
</dbReference>
<comment type="caution">
    <text evidence="12">The sequence shown here is derived from an EMBL/GenBank/DDBJ whole genome shotgun (WGS) entry which is preliminary data.</text>
</comment>
<dbReference type="GO" id="GO:0051321">
    <property type="term" value="P:meiotic cell cycle"/>
    <property type="evidence" value="ECO:0007669"/>
    <property type="project" value="UniProtKB-KW"/>
</dbReference>
<dbReference type="InterPro" id="IPR006906">
    <property type="entry name" value="Timeless_N"/>
</dbReference>
<dbReference type="InterPro" id="IPR044998">
    <property type="entry name" value="Timeless"/>
</dbReference>
<evidence type="ECO:0000313" key="13">
    <source>
        <dbReference type="Proteomes" id="UP000301737"/>
    </source>
</evidence>
<evidence type="ECO:0000256" key="9">
    <source>
        <dbReference type="ARBA" id="ARBA00023306"/>
    </source>
</evidence>
<feature type="compositionally biased region" description="Basic residues" evidence="10">
    <location>
        <begin position="995"/>
        <end position="1009"/>
    </location>
</feature>
<feature type="compositionally biased region" description="Basic and acidic residues" evidence="10">
    <location>
        <begin position="1020"/>
        <end position="1029"/>
    </location>
</feature>
<feature type="region of interest" description="Disordered" evidence="10">
    <location>
        <begin position="939"/>
        <end position="958"/>
    </location>
</feature>
<comment type="similarity">
    <text evidence="2">Belongs to the timeless family.</text>
</comment>
<dbReference type="GO" id="GO:0031298">
    <property type="term" value="C:replication fork protection complex"/>
    <property type="evidence" value="ECO:0007669"/>
    <property type="project" value="TreeGrafter"/>
</dbReference>
<keyword evidence="7" id="KW-0539">Nucleus</keyword>
<reference evidence="12 13" key="1">
    <citation type="submission" date="2019-01" db="EMBL/GenBank/DDBJ databases">
        <title>Draft Genome Sequencing of Zygosaccharomyces mellis Ca-7.</title>
        <authorList>
            <person name="Shiwa Y."/>
            <person name="Kanesaki Y."/>
            <person name="Ishige T."/>
            <person name="Mura K."/>
            <person name="Hori T."/>
            <person name="Tamura T."/>
        </authorList>
    </citation>
    <scope>NUCLEOTIDE SEQUENCE [LARGE SCALE GENOMIC DNA]</scope>
    <source>
        <strain evidence="12 13">Ca-7</strain>
    </source>
</reference>
<evidence type="ECO:0000256" key="8">
    <source>
        <dbReference type="ARBA" id="ARBA00023254"/>
    </source>
</evidence>
<dbReference type="GO" id="GO:0003677">
    <property type="term" value="F:DNA binding"/>
    <property type="evidence" value="ECO:0007669"/>
    <property type="project" value="TreeGrafter"/>
</dbReference>
<evidence type="ECO:0000256" key="1">
    <source>
        <dbReference type="ARBA" id="ARBA00004123"/>
    </source>
</evidence>
<evidence type="ECO:0000259" key="11">
    <source>
        <dbReference type="Pfam" id="PF04821"/>
    </source>
</evidence>
<feature type="compositionally biased region" description="Acidic residues" evidence="10">
    <location>
        <begin position="940"/>
        <end position="955"/>
    </location>
</feature>
<dbReference type="AlphaFoldDB" id="A0A4C2EAT4"/>
<proteinExistence type="inferred from homology"/>
<evidence type="ECO:0000256" key="6">
    <source>
        <dbReference type="ARBA" id="ARBA00023204"/>
    </source>
</evidence>
<keyword evidence="12" id="KW-0413">Isomerase</keyword>
<feature type="domain" description="Timeless N-terminal" evidence="11">
    <location>
        <begin position="47"/>
        <end position="353"/>
    </location>
</feature>
<feature type="compositionally biased region" description="Basic and acidic residues" evidence="10">
    <location>
        <begin position="984"/>
        <end position="994"/>
    </location>
</feature>
<comment type="subcellular location">
    <subcellularLocation>
        <location evidence="1">Nucleus</location>
    </subcellularLocation>
</comment>
<evidence type="ECO:0000256" key="5">
    <source>
        <dbReference type="ARBA" id="ARBA00022880"/>
    </source>
</evidence>
<feature type="region of interest" description="Disordered" evidence="10">
    <location>
        <begin position="984"/>
        <end position="1034"/>
    </location>
</feature>
<keyword evidence="5" id="KW-0236">DNA replication inhibitor</keyword>
<evidence type="ECO:0000256" key="2">
    <source>
        <dbReference type="ARBA" id="ARBA00008174"/>
    </source>
</evidence>
<evidence type="ECO:0000313" key="12">
    <source>
        <dbReference type="EMBL" id="GCF00954.1"/>
    </source>
</evidence>
<dbReference type="OrthoDB" id="310853at2759"/>
<evidence type="ECO:0000256" key="10">
    <source>
        <dbReference type="SAM" id="MobiDB-lite"/>
    </source>
</evidence>
<evidence type="ECO:0000256" key="7">
    <source>
        <dbReference type="ARBA" id="ARBA00023242"/>
    </source>
</evidence>
<sequence length="1215" mass="138327">MQWNNGQSMSAMLHNSDFSTTVLKARIALLATAIGGPDYSSNLDPPPYKLGDDCLACLKDLKRWFRLVDENQSRWDVAMAAAEYRILQDDLIPILIDWENKCSLAHKLNKYSYNKEYHDNIALLCVQLMLIMTCPQVLTEQSTARQVAVYSELKKRQLEYKRDILMTERGKVLKAIVRLASKVIKIEKIDRTPRDNVVLRLIINLFRNVAAIEPGELNITKKKQVSTRGIGGIDTLPAGVSMDDISLNTVIAAFQRNKVLGLVLTLASSMSVEFEQDFINTPLMELMFYLTKDIPPKSLVGSGKRQEPHNKGDKVSSTGAALLDLLDKENNLKKNVIKNTSTRHSRFGALLSIQTPDSGRLTVSGGGQNLLDDSAALKKLDSRKKWNKRAVQHRNDIVAEGLPNSLLNSGAKSGFSLDSTMEKFACFIDDFIESSFNTLLYSVTNHYTGDQDQMTTLEQTEYLLFYSWFVQYQREKCDNDGTADIGCVDSALQETSFILVSTILRTGYESKNWAAVHAGMIAFNELLLLVSSIKDPYNSDEVEFIMEKLFSDDRIQLLSSLPRTAFRYSLQYMKSCVELIHTVLKTLEQYTKDNSLTVTKKTKSTKRKTITEEQVTSLMHSQGIGRDEALDLLNPSFKKLQFDFMKVLRKFCVESIIDTYVSYLQRFRELNDSEVKKAIYFLHRVFMQASEQSLLFRLDLIVLLKDMLAPDGVSKNSRVRKHIEQFSNYFLYQLKRRLRISPSWYIGLLFPLLYGSEVGYFQKYGEIKPQKENTYHAVPPSRFKHIEDQEQLPESVLKDMKYGILVSTLIDDGKEELLHHLISHMEVSLNHFKSWLTVNIQNEREVENPPDEVFRIEKIDGSNPFIFDRDFRALLDLIGYLVPFNIEEQCKLLGSVEINSLQDSLELVKKYLATSFQTPNRLSSSSYLIRPKLAISGLNTEDDGWGNNDDYDYEEPGIVPDNQQLFVTDDDAYFEDLERGVGDRLSSKNVDKGIAKPKKPKTKTKRSRRQKENSSLPLHDIGEKPEKNKQQTVLSKDFISDSEEEDDNINPLFFENEMYMRWLLDKHKGQLPEERYALFGKFSAERIAHNGSLQNDYSMLFGGPVPDLEALRNSETTGSTPDKTLISLSRRVAAEFERTSEGSEHQNTYEADLSDSEVSVDDFSANPSNVGAKSSHSINQPVTDPSSLEDDNGNEFTNSSRKKRRVLLSDDEEGN</sequence>
<keyword evidence="4" id="KW-0227">DNA damage</keyword>
<dbReference type="GO" id="GO:0000076">
    <property type="term" value="P:DNA replication checkpoint signaling"/>
    <property type="evidence" value="ECO:0007669"/>
    <property type="project" value="TreeGrafter"/>
</dbReference>
<keyword evidence="6" id="KW-0234">DNA repair</keyword>
<protein>
    <recommendedName>
        <fullName evidence="3">Topoisomerase 1-associated factor 1</fullName>
    </recommendedName>
</protein>
<keyword evidence="9" id="KW-0131">Cell cycle</keyword>
<organism evidence="12 13">
    <name type="scientific">Zygosaccharomyces mellis</name>
    <dbReference type="NCBI Taxonomy" id="42258"/>
    <lineage>
        <taxon>Eukaryota</taxon>
        <taxon>Fungi</taxon>
        <taxon>Dikarya</taxon>
        <taxon>Ascomycota</taxon>
        <taxon>Saccharomycotina</taxon>
        <taxon>Saccharomycetes</taxon>
        <taxon>Saccharomycetales</taxon>
        <taxon>Saccharomycetaceae</taxon>
        <taxon>Zygosaccharomyces</taxon>
    </lineage>
</organism>
<feature type="region of interest" description="Disordered" evidence="10">
    <location>
        <begin position="1136"/>
        <end position="1215"/>
    </location>
</feature>
<dbReference type="PANTHER" id="PTHR22940:SF4">
    <property type="entry name" value="PROTEIN TIMELESS HOMOLOG"/>
    <property type="match status" value="1"/>
</dbReference>
<evidence type="ECO:0000256" key="4">
    <source>
        <dbReference type="ARBA" id="ARBA00022763"/>
    </source>
</evidence>